<proteinExistence type="predicted"/>
<dbReference type="SMART" id="SM01417">
    <property type="entry name" value="Solute_trans_a"/>
    <property type="match status" value="1"/>
</dbReference>
<evidence type="ECO:0000256" key="5">
    <source>
        <dbReference type="SAM" id="MobiDB-lite"/>
    </source>
</evidence>
<feature type="transmembrane region" description="Helical" evidence="6">
    <location>
        <begin position="238"/>
        <end position="261"/>
    </location>
</feature>
<keyword evidence="8" id="KW-1185">Reference proteome</keyword>
<feature type="transmembrane region" description="Helical" evidence="6">
    <location>
        <begin position="65"/>
        <end position="86"/>
    </location>
</feature>
<feature type="transmembrane region" description="Helical" evidence="6">
    <location>
        <begin position="29"/>
        <end position="50"/>
    </location>
</feature>
<evidence type="ECO:0000256" key="1">
    <source>
        <dbReference type="ARBA" id="ARBA00004141"/>
    </source>
</evidence>
<protein>
    <submittedName>
        <fullName evidence="7">Organic solute transporter subunit alpha/Transmembrane protein 184</fullName>
    </submittedName>
</protein>
<feature type="region of interest" description="Disordered" evidence="5">
    <location>
        <begin position="372"/>
        <end position="404"/>
    </location>
</feature>
<feature type="transmembrane region" description="Helical" evidence="6">
    <location>
        <begin position="200"/>
        <end position="226"/>
    </location>
</feature>
<dbReference type="Pfam" id="PF03619">
    <property type="entry name" value="Solute_trans_a"/>
    <property type="match status" value="1"/>
</dbReference>
<feature type="transmembrane region" description="Helical" evidence="6">
    <location>
        <begin position="282"/>
        <end position="304"/>
    </location>
</feature>
<feature type="transmembrane region" description="Helical" evidence="6">
    <location>
        <begin position="164"/>
        <end position="188"/>
    </location>
</feature>
<evidence type="ECO:0000256" key="3">
    <source>
        <dbReference type="ARBA" id="ARBA00022989"/>
    </source>
</evidence>
<feature type="transmembrane region" description="Helical" evidence="6">
    <location>
        <begin position="98"/>
        <end position="116"/>
    </location>
</feature>
<dbReference type="PANTHER" id="PTHR23423">
    <property type="entry name" value="ORGANIC SOLUTE TRANSPORTER-RELATED"/>
    <property type="match status" value="1"/>
</dbReference>
<evidence type="ECO:0000256" key="2">
    <source>
        <dbReference type="ARBA" id="ARBA00022692"/>
    </source>
</evidence>
<evidence type="ECO:0000313" key="7">
    <source>
        <dbReference type="EMBL" id="SLM34975.1"/>
    </source>
</evidence>
<dbReference type="Proteomes" id="UP000192927">
    <property type="component" value="Unassembled WGS sequence"/>
</dbReference>
<evidence type="ECO:0000313" key="8">
    <source>
        <dbReference type="Proteomes" id="UP000192927"/>
    </source>
</evidence>
<feature type="compositionally biased region" description="Pro residues" evidence="5">
    <location>
        <begin position="525"/>
        <end position="554"/>
    </location>
</feature>
<keyword evidence="3 6" id="KW-1133">Transmembrane helix</keyword>
<dbReference type="AlphaFoldDB" id="A0A1W5CW82"/>
<comment type="subcellular location">
    <subcellularLocation>
        <location evidence="1">Membrane</location>
        <topology evidence="1">Multi-pass membrane protein</topology>
    </subcellularLocation>
</comment>
<name>A0A1W5CW82_9LECA</name>
<accession>A0A1W5CW82</accession>
<evidence type="ECO:0000256" key="4">
    <source>
        <dbReference type="ARBA" id="ARBA00023136"/>
    </source>
</evidence>
<dbReference type="GO" id="GO:0016020">
    <property type="term" value="C:membrane"/>
    <property type="evidence" value="ECO:0007669"/>
    <property type="project" value="UniProtKB-SubCell"/>
</dbReference>
<keyword evidence="4 6" id="KW-0472">Membrane</keyword>
<keyword evidence="2 6" id="KW-0812">Transmembrane</keyword>
<sequence length="685" mass="76256">MHWPVCNSTLEEEKIHEDPLWHGWQFHRFGLILAAVFSIFSVIVSFYLIWRHATHYLKPWEQRHIIRVLFMVPIYSTVSFLSYYFYLHAIYFEVLRDCYEAFAIASFFALLCHYIAPDLHEQKNYFRALKPKPWVLPVSWFRRCCGGDHGIWRTPRSGLTWFNIIWLGVFQYCFVRVFMTIVSVITQAMGRYCLESLNPAFAHIWVMLIEGACVTVAMFCLIQFYYQLRDDVAEHRPLVKIIAIKLVIFLSFWQSIAISILTSSGAIKASARIATADIKIGIPSLLLCVEMALFSLLHLFAFPWTEYDVRRSAIVAAESGPSFLMDPKTAYKGGTFGEKALMNAFNPWDLVKAVGRGFKWFAVGRKTREQDISYKNDAQPGAGLEPTRLDPGFQTPHPRPYDRLRDDDEQELLARAHSNPFADPDPLHAKPWGPADSAGDIGSAGLYGGRGDPRLGSSHPAPGTGRRDYAGQELGVVDGAGGLQLPNEDTGYHGAAVTPAPGVGRPHVGDGHGDGVCPHQNPHSPGTPFPPPSTPFPPLSTPSPTPSTPLPRPHPGVLTLRERCEYNELKPTGFCDYLSHSGDRACFFCGKDFDRIVNLPNEITTPVQNTKGGNSPAEIDKNMEKLFFFTTISAVVDLVSVALGSVAKGVLVAALGPVTETLCAVAASRRRWGVWVVGRVCFLCR</sequence>
<reference evidence="8" key="1">
    <citation type="submission" date="2017-03" db="EMBL/GenBank/DDBJ databases">
        <authorList>
            <person name="Sharma R."/>
            <person name="Thines M."/>
        </authorList>
    </citation>
    <scope>NUCLEOTIDE SEQUENCE [LARGE SCALE GENOMIC DNA]</scope>
</reference>
<feature type="region of interest" description="Disordered" evidence="5">
    <location>
        <begin position="490"/>
        <end position="556"/>
    </location>
</feature>
<organism evidence="7 8">
    <name type="scientific">Lasallia pustulata</name>
    <dbReference type="NCBI Taxonomy" id="136370"/>
    <lineage>
        <taxon>Eukaryota</taxon>
        <taxon>Fungi</taxon>
        <taxon>Dikarya</taxon>
        <taxon>Ascomycota</taxon>
        <taxon>Pezizomycotina</taxon>
        <taxon>Lecanoromycetes</taxon>
        <taxon>OSLEUM clade</taxon>
        <taxon>Umbilicariomycetidae</taxon>
        <taxon>Umbilicariales</taxon>
        <taxon>Umbilicariaceae</taxon>
        <taxon>Lasallia</taxon>
    </lineage>
</organism>
<dbReference type="EMBL" id="FWEW01000469">
    <property type="protein sequence ID" value="SLM34975.1"/>
    <property type="molecule type" value="Genomic_DNA"/>
</dbReference>
<evidence type="ECO:0000256" key="6">
    <source>
        <dbReference type="SAM" id="Phobius"/>
    </source>
</evidence>
<feature type="region of interest" description="Disordered" evidence="5">
    <location>
        <begin position="418"/>
        <end position="469"/>
    </location>
</feature>
<dbReference type="InterPro" id="IPR005178">
    <property type="entry name" value="Ostalpha/TMEM184C"/>
</dbReference>